<keyword evidence="6" id="KW-1185">Reference proteome</keyword>
<dbReference type="Pfam" id="PF01520">
    <property type="entry name" value="Amidase_3"/>
    <property type="match status" value="1"/>
</dbReference>
<sequence>MLKSSWNAKLLVSSTLMISAIAVTPLDFESNSFKVSTVDAAATYYTTTVNLNLRKSASTSSTILLTIPSGKSVTYLGTSGSWYKVSYNGTVGYVSSQYLKTYKPTSVKTYTTTANLNLRKSASTSSSILTTIPNGKEIIYLSTYGSWFKVSYNGTIGYVSSDYVKVTETSTQTPETTITYKTTVNLNLRTSASTSGSILTTIPSGEVVNYIGTYGSWFKVSYNGMTGYVSSQYLAPTSTPEVERIYSTTANLNLRQSTSTSSTILLTIPSGSTIDYLGTYGSWYKVTYKGVTGYVSSEYVKVSTTSTSTKTVVIDAGHGGNDPGAVYGSLYEKVIALDIAKRLANTLTSTYNYNVKLTRSTDTYLSLSERVSLSKSYKADVFVSLHANSSVYSSANGHEVLVPTTESYTTNPYVSASRTLGATINKELGSKITTIQNRGVKYQNVYVVGKNVAPSTLVEYGFISNSSDRSYLTSTSYRQLMAEATATGIHQFMRSYY</sequence>
<dbReference type="InterPro" id="IPR002508">
    <property type="entry name" value="MurNAc-LAA_cat"/>
</dbReference>
<feature type="domain" description="SH3b" evidence="4">
    <location>
        <begin position="41"/>
        <end position="103"/>
    </location>
</feature>
<dbReference type="SMART" id="SM00646">
    <property type="entry name" value="Ami_3"/>
    <property type="match status" value="1"/>
</dbReference>
<dbReference type="PANTHER" id="PTHR30404">
    <property type="entry name" value="N-ACETYLMURAMOYL-L-ALANINE AMIDASE"/>
    <property type="match status" value="1"/>
</dbReference>
<organism evidence="5 6">
    <name type="scientific">Exiguobacterium aestuarii</name>
    <dbReference type="NCBI Taxonomy" id="273527"/>
    <lineage>
        <taxon>Bacteria</taxon>
        <taxon>Bacillati</taxon>
        <taxon>Bacillota</taxon>
        <taxon>Bacilli</taxon>
        <taxon>Bacillales</taxon>
        <taxon>Bacillales Family XII. Incertae Sedis</taxon>
        <taxon>Exiguobacterium</taxon>
    </lineage>
</organism>
<dbReference type="RefSeq" id="WP_251130716.1">
    <property type="nucleotide sequence ID" value="NZ_JANIEL010000083.1"/>
</dbReference>
<feature type="signal peptide" evidence="3">
    <location>
        <begin position="1"/>
        <end position="22"/>
    </location>
</feature>
<keyword evidence="2" id="KW-0961">Cell wall biogenesis/degradation</keyword>
<evidence type="ECO:0000256" key="1">
    <source>
        <dbReference type="ARBA" id="ARBA00022801"/>
    </source>
</evidence>
<keyword evidence="1" id="KW-0378">Hydrolase</keyword>
<feature type="domain" description="SH3b" evidence="4">
    <location>
        <begin position="175"/>
        <end position="238"/>
    </location>
</feature>
<feature type="domain" description="SH3b" evidence="4">
    <location>
        <begin position="241"/>
        <end position="304"/>
    </location>
</feature>
<gene>
    <name evidence="5" type="ORF">ACFQO8_13830</name>
</gene>
<dbReference type="InterPro" id="IPR003646">
    <property type="entry name" value="SH3-like_bac-type"/>
</dbReference>
<dbReference type="Proteomes" id="UP001596439">
    <property type="component" value="Unassembled WGS sequence"/>
</dbReference>
<keyword evidence="3" id="KW-0732">Signal</keyword>
<dbReference type="PROSITE" id="PS51781">
    <property type="entry name" value="SH3B"/>
    <property type="match status" value="4"/>
</dbReference>
<evidence type="ECO:0000313" key="6">
    <source>
        <dbReference type="Proteomes" id="UP001596439"/>
    </source>
</evidence>
<feature type="chain" id="PRO_5045654120" evidence="3">
    <location>
        <begin position="23"/>
        <end position="497"/>
    </location>
</feature>
<proteinExistence type="predicted"/>
<feature type="domain" description="SH3b" evidence="4">
    <location>
        <begin position="105"/>
        <end position="168"/>
    </location>
</feature>
<dbReference type="SMART" id="SM00287">
    <property type="entry name" value="SH3b"/>
    <property type="match status" value="4"/>
</dbReference>
<accession>A0ABW2PU08</accession>
<dbReference type="EMBL" id="JBHTCE010000004">
    <property type="protein sequence ID" value="MFC7391215.1"/>
    <property type="molecule type" value="Genomic_DNA"/>
</dbReference>
<protein>
    <submittedName>
        <fullName evidence="5">SH3 domain-containing protein</fullName>
    </submittedName>
</protein>
<dbReference type="Gene3D" id="3.40.630.40">
    <property type="entry name" value="Zn-dependent exopeptidases"/>
    <property type="match status" value="1"/>
</dbReference>
<dbReference type="SUPFAM" id="SSF53187">
    <property type="entry name" value="Zn-dependent exopeptidases"/>
    <property type="match status" value="1"/>
</dbReference>
<evidence type="ECO:0000313" key="5">
    <source>
        <dbReference type="EMBL" id="MFC7391215.1"/>
    </source>
</evidence>
<evidence type="ECO:0000256" key="3">
    <source>
        <dbReference type="SAM" id="SignalP"/>
    </source>
</evidence>
<dbReference type="PANTHER" id="PTHR30404:SF0">
    <property type="entry name" value="N-ACETYLMURAMOYL-L-ALANINE AMIDASE AMIC"/>
    <property type="match status" value="1"/>
</dbReference>
<name>A0ABW2PU08_9BACL</name>
<comment type="caution">
    <text evidence="5">The sequence shown here is derived from an EMBL/GenBank/DDBJ whole genome shotgun (WGS) entry which is preliminary data.</text>
</comment>
<dbReference type="InterPro" id="IPR050695">
    <property type="entry name" value="N-acetylmuramoyl_amidase_3"/>
</dbReference>
<evidence type="ECO:0000259" key="4">
    <source>
        <dbReference type="PROSITE" id="PS51781"/>
    </source>
</evidence>
<dbReference type="CDD" id="cd02696">
    <property type="entry name" value="MurNAc-LAA"/>
    <property type="match status" value="1"/>
</dbReference>
<evidence type="ECO:0000256" key="2">
    <source>
        <dbReference type="ARBA" id="ARBA00023316"/>
    </source>
</evidence>
<dbReference type="Gene3D" id="2.30.30.40">
    <property type="entry name" value="SH3 Domains"/>
    <property type="match status" value="4"/>
</dbReference>
<dbReference type="Pfam" id="PF08239">
    <property type="entry name" value="SH3_3"/>
    <property type="match status" value="4"/>
</dbReference>
<reference evidence="6" key="1">
    <citation type="journal article" date="2019" name="Int. J. Syst. Evol. Microbiol.">
        <title>The Global Catalogue of Microorganisms (GCM) 10K type strain sequencing project: providing services to taxonomists for standard genome sequencing and annotation.</title>
        <authorList>
            <consortium name="The Broad Institute Genomics Platform"/>
            <consortium name="The Broad Institute Genome Sequencing Center for Infectious Disease"/>
            <person name="Wu L."/>
            <person name="Ma J."/>
        </authorList>
    </citation>
    <scope>NUCLEOTIDE SEQUENCE [LARGE SCALE GENOMIC DNA]</scope>
    <source>
        <strain evidence="6">CCUG 55590</strain>
    </source>
</reference>